<feature type="transmembrane region" description="Helical" evidence="1">
    <location>
        <begin position="114"/>
        <end position="132"/>
    </location>
</feature>
<keyword evidence="3" id="KW-0012">Acyltransferase</keyword>
<evidence type="ECO:0000256" key="1">
    <source>
        <dbReference type="SAM" id="Phobius"/>
    </source>
</evidence>
<feature type="transmembrane region" description="Helical" evidence="1">
    <location>
        <begin position="69"/>
        <end position="90"/>
    </location>
</feature>
<keyword evidence="1" id="KW-1133">Transmembrane helix</keyword>
<dbReference type="EMBL" id="QRNO01000093">
    <property type="protein sequence ID" value="RHK47431.1"/>
    <property type="molecule type" value="Genomic_DNA"/>
</dbReference>
<dbReference type="InterPro" id="IPR002656">
    <property type="entry name" value="Acyl_transf_3_dom"/>
</dbReference>
<feature type="transmembrane region" description="Helical" evidence="1">
    <location>
        <begin position="139"/>
        <end position="156"/>
    </location>
</feature>
<reference evidence="3 4" key="1">
    <citation type="submission" date="2018-08" db="EMBL/GenBank/DDBJ databases">
        <title>A genome reference for cultivated species of the human gut microbiota.</title>
        <authorList>
            <person name="Zou Y."/>
            <person name="Xue W."/>
            <person name="Luo G."/>
        </authorList>
    </citation>
    <scope>NUCLEOTIDE SEQUENCE [LARGE SCALE GENOMIC DNA]</scope>
    <source>
        <strain evidence="3 4">AF42-9</strain>
    </source>
</reference>
<dbReference type="Proteomes" id="UP000286598">
    <property type="component" value="Unassembled WGS sequence"/>
</dbReference>
<feature type="transmembrane region" description="Helical" evidence="1">
    <location>
        <begin position="259"/>
        <end position="279"/>
    </location>
</feature>
<evidence type="ECO:0000259" key="2">
    <source>
        <dbReference type="Pfam" id="PF01757"/>
    </source>
</evidence>
<dbReference type="PANTHER" id="PTHR37312">
    <property type="entry name" value="MEMBRANE-BOUND ACYLTRANSFERASE YKRP-RELATED"/>
    <property type="match status" value="1"/>
</dbReference>
<evidence type="ECO:0000313" key="3">
    <source>
        <dbReference type="EMBL" id="RHK47431.1"/>
    </source>
</evidence>
<feature type="transmembrane region" description="Helical" evidence="1">
    <location>
        <begin position="221"/>
        <end position="238"/>
    </location>
</feature>
<dbReference type="GO" id="GO:0016747">
    <property type="term" value="F:acyltransferase activity, transferring groups other than amino-acyl groups"/>
    <property type="evidence" value="ECO:0007669"/>
    <property type="project" value="InterPro"/>
</dbReference>
<keyword evidence="3" id="KW-0808">Transferase</keyword>
<feature type="transmembrane region" description="Helical" evidence="1">
    <location>
        <begin position="12"/>
        <end position="31"/>
    </location>
</feature>
<evidence type="ECO:0000313" key="4">
    <source>
        <dbReference type="Proteomes" id="UP000286598"/>
    </source>
</evidence>
<sequence>MAHNRIQYIDIAKGIGIILVVWFHFPILSQLSSFECWGGYITSFYMVLFFVLSGVFFKLSSLLRRIRRLMLPYISFYLVACVYYTFMSLYKQKSIELSHYLLPFLGATSGYENTPIWFLLSLSQVVCMCFVLCKMRNRYAVILGALCVSMAGYYLGRYNVPYYVDVSMLCLFPFVLGYEFRDVILDIRPIVGLPAGLLSLACYAMFPGFTNVSQNFEPMGYIPFLGISIGASLFVVYVSKAFCHTIVSTGLSFFGRNSLIILCTHMMLMSLPAVIARHLNNVWCANLLSLILVMCIECLVVFLIKKYVTLIPQHYNLTLFISS</sequence>
<feature type="transmembrane region" description="Helical" evidence="1">
    <location>
        <begin position="37"/>
        <end position="57"/>
    </location>
</feature>
<accession>A0A3R6MH44</accession>
<protein>
    <submittedName>
        <fullName evidence="3">Acyltransferase</fullName>
    </submittedName>
</protein>
<name>A0A3R6MH44_9BACT</name>
<keyword evidence="1" id="KW-0812">Transmembrane</keyword>
<dbReference type="AlphaFoldDB" id="A0A3R6MH44"/>
<organism evidence="3 4">
    <name type="scientific">Leyella stercorea</name>
    <dbReference type="NCBI Taxonomy" id="363265"/>
    <lineage>
        <taxon>Bacteria</taxon>
        <taxon>Pseudomonadati</taxon>
        <taxon>Bacteroidota</taxon>
        <taxon>Bacteroidia</taxon>
        <taxon>Bacteroidales</taxon>
        <taxon>Prevotellaceae</taxon>
        <taxon>Leyella</taxon>
    </lineage>
</organism>
<keyword evidence="1" id="KW-0472">Membrane</keyword>
<dbReference type="PANTHER" id="PTHR37312:SF1">
    <property type="entry name" value="MEMBRANE-BOUND ACYLTRANSFERASE YKRP-RELATED"/>
    <property type="match status" value="1"/>
</dbReference>
<feature type="transmembrane region" description="Helical" evidence="1">
    <location>
        <begin position="190"/>
        <end position="209"/>
    </location>
</feature>
<dbReference type="Pfam" id="PF01757">
    <property type="entry name" value="Acyl_transf_3"/>
    <property type="match status" value="1"/>
</dbReference>
<keyword evidence="4" id="KW-1185">Reference proteome</keyword>
<dbReference type="InterPro" id="IPR052734">
    <property type="entry name" value="Nod_factor_acetyltransferase"/>
</dbReference>
<gene>
    <name evidence="3" type="ORF">DW060_12335</name>
</gene>
<feature type="domain" description="Acyltransferase 3" evidence="2">
    <location>
        <begin position="7"/>
        <end position="299"/>
    </location>
</feature>
<proteinExistence type="predicted"/>
<feature type="transmembrane region" description="Helical" evidence="1">
    <location>
        <begin position="285"/>
        <end position="304"/>
    </location>
</feature>
<comment type="caution">
    <text evidence="3">The sequence shown here is derived from an EMBL/GenBank/DDBJ whole genome shotgun (WGS) entry which is preliminary data.</text>
</comment>
<dbReference type="OrthoDB" id="9809782at2"/>